<dbReference type="EMBL" id="BRYB01000758">
    <property type="protein sequence ID" value="GMI36985.1"/>
    <property type="molecule type" value="Genomic_DNA"/>
</dbReference>
<feature type="region of interest" description="Disordered" evidence="1">
    <location>
        <begin position="59"/>
        <end position="82"/>
    </location>
</feature>
<organism evidence="2 3">
    <name type="scientific">Tetraparma gracilis</name>
    <dbReference type="NCBI Taxonomy" id="2962635"/>
    <lineage>
        <taxon>Eukaryota</taxon>
        <taxon>Sar</taxon>
        <taxon>Stramenopiles</taxon>
        <taxon>Ochrophyta</taxon>
        <taxon>Bolidophyceae</taxon>
        <taxon>Parmales</taxon>
        <taxon>Triparmaceae</taxon>
        <taxon>Tetraparma</taxon>
    </lineage>
</organism>
<evidence type="ECO:0000313" key="2">
    <source>
        <dbReference type="EMBL" id="GMI36985.1"/>
    </source>
</evidence>
<evidence type="ECO:0008006" key="4">
    <source>
        <dbReference type="Google" id="ProtNLM"/>
    </source>
</evidence>
<accession>A0ABQ6N090</accession>
<dbReference type="Proteomes" id="UP001165060">
    <property type="component" value="Unassembled WGS sequence"/>
</dbReference>
<reference evidence="2 3" key="1">
    <citation type="journal article" date="2023" name="Commun. Biol.">
        <title>Genome analysis of Parmales, the sister group of diatoms, reveals the evolutionary specialization of diatoms from phago-mixotrophs to photoautotrophs.</title>
        <authorList>
            <person name="Ban H."/>
            <person name="Sato S."/>
            <person name="Yoshikawa S."/>
            <person name="Yamada K."/>
            <person name="Nakamura Y."/>
            <person name="Ichinomiya M."/>
            <person name="Sato N."/>
            <person name="Blanc-Mathieu R."/>
            <person name="Endo H."/>
            <person name="Kuwata A."/>
            <person name="Ogata H."/>
        </authorList>
    </citation>
    <scope>NUCLEOTIDE SEQUENCE [LARGE SCALE GENOMIC DNA]</scope>
</reference>
<evidence type="ECO:0000256" key="1">
    <source>
        <dbReference type="SAM" id="MobiDB-lite"/>
    </source>
</evidence>
<name>A0ABQ6N090_9STRA</name>
<proteinExistence type="predicted"/>
<protein>
    <recommendedName>
        <fullName evidence="4">Fe2OG dioxygenase domain-containing protein</fullName>
    </recommendedName>
</protein>
<feature type="region of interest" description="Disordered" evidence="1">
    <location>
        <begin position="103"/>
        <end position="131"/>
    </location>
</feature>
<feature type="non-terminal residue" evidence="2">
    <location>
        <position position="1"/>
    </location>
</feature>
<dbReference type="Gene3D" id="2.60.120.620">
    <property type="entry name" value="q2cbj1_9rhob like domain"/>
    <property type="match status" value="1"/>
</dbReference>
<gene>
    <name evidence="2" type="ORF">TeGR_g3804</name>
</gene>
<comment type="caution">
    <text evidence="2">The sequence shown here is derived from an EMBL/GenBank/DDBJ whole genome shotgun (WGS) entry which is preliminary data.</text>
</comment>
<keyword evidence="3" id="KW-1185">Reference proteome</keyword>
<sequence length="205" mass="22962">YQNDTTFPSYADALSQVRADSHLSSLFEPNSWQEKMVAECRSSLHTHPSRAKAVLFYSQHPDGRPDKRSKHGGCPVLDDGGGEQPKWAANLWVWNAPRMGYPEAPNKEGWSGEKAKKSKSKKVKEGTKKEEAAAADGQKLVVFANKGGKYVDAKLYYEDTYWGDLGEGDSHRVNSFAGHVWRVKAREETVEEWTVGSEPEQSFNI</sequence>
<evidence type="ECO:0000313" key="3">
    <source>
        <dbReference type="Proteomes" id="UP001165060"/>
    </source>
</evidence>